<dbReference type="AlphaFoldDB" id="A0A6G1E579"/>
<dbReference type="InterPro" id="IPR042086">
    <property type="entry name" value="MeTrfase_capping"/>
</dbReference>
<dbReference type="OrthoDB" id="1523883at2759"/>
<evidence type="ECO:0000313" key="2">
    <source>
        <dbReference type="Proteomes" id="UP000479710"/>
    </source>
</evidence>
<dbReference type="Gene3D" id="1.10.1200.270">
    <property type="entry name" value="Methyltransferase, alpha-helical capping domain"/>
    <property type="match status" value="1"/>
</dbReference>
<evidence type="ECO:0000313" key="1">
    <source>
        <dbReference type="EMBL" id="KAF0919574.1"/>
    </source>
</evidence>
<accession>A0A6G1E579</accession>
<dbReference type="Proteomes" id="UP000479710">
    <property type="component" value="Unassembled WGS sequence"/>
</dbReference>
<comment type="caution">
    <text evidence="1">The sequence shown here is derived from an EMBL/GenBank/DDBJ whole genome shotgun (WGS) entry which is preliminary data.</text>
</comment>
<proteinExistence type="predicted"/>
<organism evidence="1 2">
    <name type="scientific">Oryza meyeriana var. granulata</name>
    <dbReference type="NCBI Taxonomy" id="110450"/>
    <lineage>
        <taxon>Eukaryota</taxon>
        <taxon>Viridiplantae</taxon>
        <taxon>Streptophyta</taxon>
        <taxon>Embryophyta</taxon>
        <taxon>Tracheophyta</taxon>
        <taxon>Spermatophyta</taxon>
        <taxon>Magnoliopsida</taxon>
        <taxon>Liliopsida</taxon>
        <taxon>Poales</taxon>
        <taxon>Poaceae</taxon>
        <taxon>BOP clade</taxon>
        <taxon>Oryzoideae</taxon>
        <taxon>Oryzeae</taxon>
        <taxon>Oryzinae</taxon>
        <taxon>Oryza</taxon>
        <taxon>Oryza meyeriana</taxon>
    </lineage>
</organism>
<gene>
    <name evidence="1" type="ORF">E2562_029798</name>
</gene>
<dbReference type="EMBL" id="SPHZ02000005">
    <property type="protein sequence ID" value="KAF0919574.1"/>
    <property type="molecule type" value="Genomic_DNA"/>
</dbReference>
<sequence>MDFFEVSRWQQLMASTIRAVVEPMLGMHFGWDAVDGLFRRTACCWTNTTATAISLTNIYNFSTC</sequence>
<protein>
    <submittedName>
        <fullName evidence="1">Uncharacterized protein</fullName>
    </submittedName>
</protein>
<name>A0A6G1E579_9ORYZ</name>
<reference evidence="1 2" key="1">
    <citation type="submission" date="2019-11" db="EMBL/GenBank/DDBJ databases">
        <title>Whole genome sequence of Oryza granulata.</title>
        <authorList>
            <person name="Li W."/>
        </authorList>
    </citation>
    <scope>NUCLEOTIDE SEQUENCE [LARGE SCALE GENOMIC DNA]</scope>
    <source>
        <strain evidence="2">cv. Menghai</strain>
        <tissue evidence="1">Leaf</tissue>
    </source>
</reference>
<keyword evidence="2" id="KW-1185">Reference proteome</keyword>